<comment type="similarity">
    <text evidence="1">Belongs to the small GTPase superfamily. Rab family.</text>
</comment>
<dbReference type="OMA" id="SMGVEKD"/>
<dbReference type="Gene3D" id="3.40.50.300">
    <property type="entry name" value="P-loop containing nucleotide triphosphate hydrolases"/>
    <property type="match status" value="1"/>
</dbReference>
<dbReference type="PROSITE" id="PS51421">
    <property type="entry name" value="RAS"/>
    <property type="match status" value="1"/>
</dbReference>
<dbReference type="InterPro" id="IPR027417">
    <property type="entry name" value="P-loop_NTPase"/>
</dbReference>
<reference evidence="5" key="1">
    <citation type="submission" date="2007-12" db="EMBL/GenBank/DDBJ databases">
        <title>Annotation of Entamoeba dispar SAW760.</title>
        <authorList>
            <person name="Lorenzi H."/>
            <person name="Inman J."/>
            <person name="Schobel S."/>
            <person name="Amedeo P."/>
            <person name="Caler E."/>
        </authorList>
    </citation>
    <scope>NUCLEOTIDE SEQUENCE [LARGE SCALE GENOMIC DNA]</scope>
    <source>
        <strain evidence="5">ATCC PRA-260 / SAW760</strain>
    </source>
</reference>
<protein>
    <submittedName>
        <fullName evidence="4">Uncharacterized protein</fullName>
    </submittedName>
</protein>
<keyword evidence="3" id="KW-0342">GTP-binding</keyword>
<dbReference type="SMART" id="SM00173">
    <property type="entry name" value="RAS"/>
    <property type="match status" value="1"/>
</dbReference>
<name>B0ERA0_ENTDS</name>
<dbReference type="PANTHER" id="PTHR47980">
    <property type="entry name" value="LD44762P"/>
    <property type="match status" value="1"/>
</dbReference>
<dbReference type="Pfam" id="PF00071">
    <property type="entry name" value="Ras"/>
    <property type="match status" value="1"/>
</dbReference>
<dbReference type="CDD" id="cd00154">
    <property type="entry name" value="Rab"/>
    <property type="match status" value="1"/>
</dbReference>
<dbReference type="GO" id="GO:0003924">
    <property type="term" value="F:GTPase activity"/>
    <property type="evidence" value="ECO:0007669"/>
    <property type="project" value="InterPro"/>
</dbReference>
<dbReference type="PROSITE" id="PS51419">
    <property type="entry name" value="RAB"/>
    <property type="match status" value="1"/>
</dbReference>
<dbReference type="VEuPathDB" id="AmoebaDB:EDI_351380"/>
<proteinExistence type="inferred from homology"/>
<dbReference type="KEGG" id="edi:EDI_351380"/>
<dbReference type="SMART" id="SM00175">
    <property type="entry name" value="RAB"/>
    <property type="match status" value="1"/>
</dbReference>
<dbReference type="OrthoDB" id="25636at2759"/>
<dbReference type="RefSeq" id="XP_001740628.1">
    <property type="nucleotide sequence ID" value="XM_001740576.1"/>
</dbReference>
<evidence type="ECO:0000313" key="4">
    <source>
        <dbReference type="EMBL" id="EDR22948.1"/>
    </source>
</evidence>
<dbReference type="SUPFAM" id="SSF52540">
    <property type="entry name" value="P-loop containing nucleoside triphosphate hydrolases"/>
    <property type="match status" value="1"/>
</dbReference>
<evidence type="ECO:0000256" key="2">
    <source>
        <dbReference type="ARBA" id="ARBA00022741"/>
    </source>
</evidence>
<sequence length="180" mass="20970">MNQIQPNKPKMRIVFVGTFGVGKTSLIQQYCNEEFQENPVAIEKINKEDKRKKNVFDIEMVDSMGVEKDDPNNYFYFQKCHGCALVFDRTSQESFDALQQLYLNIKKYGSHDMSLILIGNKSDDSIVVQNEIAQQFATEHSMRYFALTAKQHSQVVESVEYLVDLIYKNYYKENNSCYIV</sequence>
<dbReference type="GO" id="GO:0005525">
    <property type="term" value="F:GTP binding"/>
    <property type="evidence" value="ECO:0007669"/>
    <property type="project" value="UniProtKB-KW"/>
</dbReference>
<dbReference type="GeneID" id="5885796"/>
<organism evidence="5">
    <name type="scientific">Entamoeba dispar (strain ATCC PRA-260 / SAW760)</name>
    <dbReference type="NCBI Taxonomy" id="370354"/>
    <lineage>
        <taxon>Eukaryota</taxon>
        <taxon>Amoebozoa</taxon>
        <taxon>Evosea</taxon>
        <taxon>Archamoebae</taxon>
        <taxon>Mastigamoebida</taxon>
        <taxon>Entamoebidae</taxon>
        <taxon>Entamoeba</taxon>
    </lineage>
</organism>
<evidence type="ECO:0000313" key="5">
    <source>
        <dbReference type="Proteomes" id="UP000008076"/>
    </source>
</evidence>
<dbReference type="eggNOG" id="KOG0093">
    <property type="taxonomic scope" value="Eukaryota"/>
</dbReference>
<dbReference type="InterPro" id="IPR050305">
    <property type="entry name" value="Small_GTPase_Rab"/>
</dbReference>
<dbReference type="PRINTS" id="PR00449">
    <property type="entry name" value="RASTRNSFRMNG"/>
</dbReference>
<accession>B0ERA0</accession>
<dbReference type="FunFam" id="3.40.50.300:FF:003090">
    <property type="entry name" value="GTP-binding protein, Ras family protein"/>
    <property type="match status" value="1"/>
</dbReference>
<evidence type="ECO:0000256" key="3">
    <source>
        <dbReference type="ARBA" id="ARBA00023134"/>
    </source>
</evidence>
<gene>
    <name evidence="4" type="ORF">EDI_351380</name>
</gene>
<dbReference type="InterPro" id="IPR001806">
    <property type="entry name" value="Small_GTPase"/>
</dbReference>
<dbReference type="AlphaFoldDB" id="B0ERA0"/>
<keyword evidence="2" id="KW-0547">Nucleotide-binding</keyword>
<dbReference type="Proteomes" id="UP000008076">
    <property type="component" value="Unassembled WGS sequence"/>
</dbReference>
<keyword evidence="5" id="KW-1185">Reference proteome</keyword>
<evidence type="ECO:0000256" key="1">
    <source>
        <dbReference type="ARBA" id="ARBA00006270"/>
    </source>
</evidence>
<dbReference type="EMBL" id="DS550464">
    <property type="protein sequence ID" value="EDR22948.1"/>
    <property type="molecule type" value="Genomic_DNA"/>
</dbReference>